<feature type="region of interest" description="Disordered" evidence="1">
    <location>
        <begin position="257"/>
        <end position="292"/>
    </location>
</feature>
<reference evidence="4 5" key="1">
    <citation type="submission" date="2019-10" db="EMBL/GenBank/DDBJ databases">
        <authorList>
            <person name="Palmer J.M."/>
        </authorList>
    </citation>
    <scope>NUCLEOTIDE SEQUENCE [LARGE SCALE GENOMIC DNA]</scope>
    <source>
        <strain evidence="4 5">TWF718</strain>
    </source>
</reference>
<feature type="transmembrane region" description="Helical" evidence="2">
    <location>
        <begin position="219"/>
        <end position="243"/>
    </location>
</feature>
<feature type="compositionally biased region" description="Basic and acidic residues" evidence="1">
    <location>
        <begin position="270"/>
        <end position="282"/>
    </location>
</feature>
<comment type="caution">
    <text evidence="4">The sequence shown here is derived from an EMBL/GenBank/DDBJ whole genome shotgun (WGS) entry which is preliminary data.</text>
</comment>
<keyword evidence="2" id="KW-0812">Transmembrane</keyword>
<evidence type="ECO:0000256" key="3">
    <source>
        <dbReference type="SAM" id="SignalP"/>
    </source>
</evidence>
<feature type="chain" id="PRO_5042991017" description="Extracellular membrane protein CFEM domain-containing protein" evidence="3">
    <location>
        <begin position="26"/>
        <end position="313"/>
    </location>
</feature>
<dbReference type="Proteomes" id="UP001313282">
    <property type="component" value="Unassembled WGS sequence"/>
</dbReference>
<sequence>MSRTILPYTYLTLLLLLLTTPPTASQITDAPQTIDHSPPYLSLRSCAQLCFWQPYPRNFRSDVIASYLSCTQPNIYYGALESCWCRHDYQPDVVNYISSCVSSKCKDSPGDYRVDISKATGAYREYCGSVVSREGGGTGVAPASTGVQETGSPSVLTDSQNTIEDARTSQTESIPVNTNPPSTLISITATAASINPNPTTTAPPEASAETQSKGLSKGAIAGIAGGIVGAILLLVLLGVGVFFKQIRRRFVQTPVPTREVQQEHMSTSANKEEAPPLSHKPDPTFTAPPVKNEVVHGSGRIETEYVSPARQEV</sequence>
<dbReference type="AlphaFoldDB" id="A0AAN8RDV5"/>
<dbReference type="EMBL" id="JAVHNR010000004">
    <property type="protein sequence ID" value="KAK6345507.1"/>
    <property type="molecule type" value="Genomic_DNA"/>
</dbReference>
<gene>
    <name evidence="4" type="ORF">TWF718_007421</name>
</gene>
<evidence type="ECO:0008006" key="6">
    <source>
        <dbReference type="Google" id="ProtNLM"/>
    </source>
</evidence>
<keyword evidence="2" id="KW-0472">Membrane</keyword>
<evidence type="ECO:0000256" key="1">
    <source>
        <dbReference type="SAM" id="MobiDB-lite"/>
    </source>
</evidence>
<evidence type="ECO:0000313" key="4">
    <source>
        <dbReference type="EMBL" id="KAK6345507.1"/>
    </source>
</evidence>
<name>A0AAN8RDV5_9PEZI</name>
<keyword evidence="5" id="KW-1185">Reference proteome</keyword>
<proteinExistence type="predicted"/>
<keyword evidence="3" id="KW-0732">Signal</keyword>
<feature type="signal peptide" evidence="3">
    <location>
        <begin position="1"/>
        <end position="25"/>
    </location>
</feature>
<evidence type="ECO:0000256" key="2">
    <source>
        <dbReference type="SAM" id="Phobius"/>
    </source>
</evidence>
<protein>
    <recommendedName>
        <fullName evidence="6">Extracellular membrane protein CFEM domain-containing protein</fullName>
    </recommendedName>
</protein>
<organism evidence="4 5">
    <name type="scientific">Orbilia javanica</name>
    <dbReference type="NCBI Taxonomy" id="47235"/>
    <lineage>
        <taxon>Eukaryota</taxon>
        <taxon>Fungi</taxon>
        <taxon>Dikarya</taxon>
        <taxon>Ascomycota</taxon>
        <taxon>Pezizomycotina</taxon>
        <taxon>Orbiliomycetes</taxon>
        <taxon>Orbiliales</taxon>
        <taxon>Orbiliaceae</taxon>
        <taxon>Orbilia</taxon>
    </lineage>
</organism>
<accession>A0AAN8RDV5</accession>
<evidence type="ECO:0000313" key="5">
    <source>
        <dbReference type="Proteomes" id="UP001313282"/>
    </source>
</evidence>
<keyword evidence="2" id="KW-1133">Transmembrane helix</keyword>